<accession>A0ABD6W7B1</accession>
<gene>
    <name evidence="3" type="primary">dprA</name>
    <name evidence="3" type="ORF">C5C04_11800</name>
    <name evidence="4" type="ORF">C5C40_12245</name>
</gene>
<organism evidence="3 5">
    <name type="scientific">Rathayibacter rathayi</name>
    <name type="common">Corynebacterium rathayi</name>
    <dbReference type="NCBI Taxonomy" id="33887"/>
    <lineage>
        <taxon>Bacteria</taxon>
        <taxon>Bacillati</taxon>
        <taxon>Actinomycetota</taxon>
        <taxon>Actinomycetes</taxon>
        <taxon>Micrococcales</taxon>
        <taxon>Microbacteriaceae</taxon>
        <taxon>Rathayibacter</taxon>
    </lineage>
</organism>
<evidence type="ECO:0000256" key="1">
    <source>
        <dbReference type="ARBA" id="ARBA00006525"/>
    </source>
</evidence>
<feature type="domain" description="Smf/DprA SLOG" evidence="2">
    <location>
        <begin position="169"/>
        <end position="381"/>
    </location>
</feature>
<dbReference type="Proteomes" id="UP000239698">
    <property type="component" value="Unassembled WGS sequence"/>
</dbReference>
<dbReference type="PANTHER" id="PTHR43022">
    <property type="entry name" value="PROTEIN SMF"/>
    <property type="match status" value="1"/>
</dbReference>
<dbReference type="PANTHER" id="PTHR43022:SF1">
    <property type="entry name" value="PROTEIN SMF"/>
    <property type="match status" value="1"/>
</dbReference>
<evidence type="ECO:0000259" key="2">
    <source>
        <dbReference type="Pfam" id="PF02481"/>
    </source>
</evidence>
<dbReference type="Pfam" id="PF02481">
    <property type="entry name" value="DNA_processg_A"/>
    <property type="match status" value="1"/>
</dbReference>
<dbReference type="EMBL" id="PSVT01000030">
    <property type="protein sequence ID" value="PPH74935.1"/>
    <property type="molecule type" value="Genomic_DNA"/>
</dbReference>
<evidence type="ECO:0000313" key="3">
    <source>
        <dbReference type="EMBL" id="PPF11693.1"/>
    </source>
</evidence>
<dbReference type="AlphaFoldDB" id="A0ABD6W7B1"/>
<dbReference type="RefSeq" id="WP_104249050.1">
    <property type="nucleotide sequence ID" value="NZ_PSUD01000031.1"/>
</dbReference>
<comment type="caution">
    <text evidence="3">The sequence shown here is derived from an EMBL/GenBank/DDBJ whole genome shotgun (WGS) entry which is preliminary data.</text>
</comment>
<evidence type="ECO:0000313" key="4">
    <source>
        <dbReference type="EMBL" id="PPH74935.1"/>
    </source>
</evidence>
<keyword evidence="6" id="KW-1185">Reference proteome</keyword>
<sequence length="452" mass="45860">MIRPEALFDAAELRAVRRLLVPDLLDGGADADVGIDGDGGTDGVDAASTAIAATVASAGALAVPDVLVDAAARCAWSSLTEPGDSVAALLVERVGAAEAFTHVVSASSAADILAASPVGPFAEGTAQVAPLDSEVAALHSGLARWRPRLDRRLLFRRVEIAGHLGARLLLPDTPGWPDALEDLGPHAPLLLWLRGDPAAFDPLDRLALVGARAATGYGEHVAAELAAGVATRGVCIVSGGAFGIDAVAHRAALGSGGCTVAFLAGGADRLYPTAHADLLQRIIATPGCAVATEVPPGTTPTRWRFLQRNRLIAASTAATVVVEAGARSGSLNTAGHAAALGRPLGAVPGPVTSASSVGCHRLLREYAATCVTSPPEVLELLGRNAAEESVRAVTGRETRILEALTGSAFRDAATVARTSGETLDDTLAALGTLLADGVVSRSDNGEWTRSSG</sequence>
<name>A0ABD6W7B1_RATRA</name>
<reference evidence="5 6" key="1">
    <citation type="submission" date="2018-02" db="EMBL/GenBank/DDBJ databases">
        <title>Bacteriophage NCPPB3778 and a type I-E CRISPR drive the evolution of the US Biological Select Agent, Rathayibacter toxicus.</title>
        <authorList>
            <person name="Davis E.W.II."/>
            <person name="Tabima J.F."/>
            <person name="Weisberg A.J."/>
            <person name="Lopes L.D."/>
            <person name="Wiseman M.S."/>
            <person name="Wiseman M.S."/>
            <person name="Pupko T."/>
            <person name="Belcher M.S."/>
            <person name="Sechler A.J."/>
            <person name="Tancos M.A."/>
            <person name="Schroeder B.K."/>
            <person name="Murray T.D."/>
            <person name="Luster D.G."/>
            <person name="Schneider W.L."/>
            <person name="Rogers E."/>
            <person name="Andreote F.D."/>
            <person name="Grunwald N.J."/>
            <person name="Putnam M.L."/>
            <person name="Chang J.H."/>
        </authorList>
    </citation>
    <scope>NUCLEOTIDE SEQUENCE [LARGE SCALE GENOMIC DNA]</scope>
    <source>
        <strain evidence="4 6">AY1D6</strain>
        <strain evidence="3 5">AY1I9</strain>
    </source>
</reference>
<protein>
    <submittedName>
        <fullName evidence="3">DNA-protecting protein DprA</fullName>
    </submittedName>
</protein>
<evidence type="ECO:0000313" key="6">
    <source>
        <dbReference type="Proteomes" id="UP000239698"/>
    </source>
</evidence>
<comment type="similarity">
    <text evidence="1">Belongs to the DprA/Smf family.</text>
</comment>
<evidence type="ECO:0000313" key="5">
    <source>
        <dbReference type="Proteomes" id="UP000237881"/>
    </source>
</evidence>
<proteinExistence type="inferred from homology"/>
<dbReference type="InterPro" id="IPR003488">
    <property type="entry name" value="DprA"/>
</dbReference>
<dbReference type="EMBL" id="PSUL01000031">
    <property type="protein sequence ID" value="PPF11693.1"/>
    <property type="molecule type" value="Genomic_DNA"/>
</dbReference>
<dbReference type="Proteomes" id="UP000237881">
    <property type="component" value="Unassembled WGS sequence"/>
</dbReference>
<dbReference type="SUPFAM" id="SSF102405">
    <property type="entry name" value="MCP/YpsA-like"/>
    <property type="match status" value="1"/>
</dbReference>
<dbReference type="NCBIfam" id="TIGR00732">
    <property type="entry name" value="dprA"/>
    <property type="match status" value="1"/>
</dbReference>
<dbReference type="InterPro" id="IPR057666">
    <property type="entry name" value="DrpA_SLOG"/>
</dbReference>
<dbReference type="Gene3D" id="3.40.50.450">
    <property type="match status" value="1"/>
</dbReference>